<dbReference type="AlphaFoldDB" id="A0A193LJ88"/>
<keyword evidence="2" id="KW-0626">Porin</keyword>
<name>A0A193LJ88_9GAMM</name>
<evidence type="ECO:0000259" key="4">
    <source>
        <dbReference type="Pfam" id="PF01389"/>
    </source>
</evidence>
<dbReference type="GO" id="GO:0009279">
    <property type="term" value="C:cell outer membrane"/>
    <property type="evidence" value="ECO:0007669"/>
    <property type="project" value="InterPro"/>
</dbReference>
<evidence type="ECO:0000256" key="2">
    <source>
        <dbReference type="ARBA" id="ARBA00023114"/>
    </source>
</evidence>
<feature type="signal peptide" evidence="3">
    <location>
        <begin position="1"/>
        <end position="22"/>
    </location>
</feature>
<organism evidence="5 6">
    <name type="scientific">Woeseia oceani</name>
    <dbReference type="NCBI Taxonomy" id="1548547"/>
    <lineage>
        <taxon>Bacteria</taxon>
        <taxon>Pseudomonadati</taxon>
        <taxon>Pseudomonadota</taxon>
        <taxon>Gammaproteobacteria</taxon>
        <taxon>Woeseiales</taxon>
        <taxon>Woeseiaceae</taxon>
        <taxon>Woeseia</taxon>
    </lineage>
</organism>
<feature type="chain" id="PRO_5008260313" description="Outer membrane protein OmpA-like transmembrane domain-containing protein" evidence="3">
    <location>
        <begin position="23"/>
        <end position="191"/>
    </location>
</feature>
<dbReference type="GO" id="GO:0046930">
    <property type="term" value="C:pore complex"/>
    <property type="evidence" value="ECO:0007669"/>
    <property type="project" value="UniProtKB-KW"/>
</dbReference>
<evidence type="ECO:0000313" key="5">
    <source>
        <dbReference type="EMBL" id="ANO52513.1"/>
    </source>
</evidence>
<comment type="similarity">
    <text evidence="1">Belongs to the outer membrane OOP (TC 1.B.6) superfamily. OmpA family.</text>
</comment>
<evidence type="ECO:0000256" key="3">
    <source>
        <dbReference type="SAM" id="SignalP"/>
    </source>
</evidence>
<proteinExistence type="inferred from homology"/>
<keyword evidence="2" id="KW-0406">Ion transport</keyword>
<dbReference type="Gene3D" id="2.40.160.20">
    <property type="match status" value="1"/>
</dbReference>
<keyword evidence="3" id="KW-0732">Signal</keyword>
<sequence>MIMYKSIIAVTLLSGLSLNANAGDNGIYLGGSLSRSTIDTDADFFGFSYEDDDTAYKLIGGIRPFDRLAIEANYIDFGSIKFDNRDLVADGIHSEFEAQAIDASAVVFLGGPLLEVFGKVGLVYWDADAVLQGGISGADLRDSDSGADFAWGLGAQAYLSSLAVRLEYENFEISDTNSVELWSLGVTWTFL</sequence>
<accession>A0A193LJ88</accession>
<keyword evidence="6" id="KW-1185">Reference proteome</keyword>
<feature type="domain" description="Outer membrane protein OmpA-like transmembrane" evidence="4">
    <location>
        <begin position="24"/>
        <end position="176"/>
    </location>
</feature>
<gene>
    <name evidence="5" type="ORF">BA177_16155</name>
</gene>
<dbReference type="KEGG" id="woc:BA177_16155"/>
<dbReference type="GO" id="GO:0015288">
    <property type="term" value="F:porin activity"/>
    <property type="evidence" value="ECO:0007669"/>
    <property type="project" value="UniProtKB-KW"/>
</dbReference>
<keyword evidence="2" id="KW-0813">Transport</keyword>
<keyword evidence="2" id="KW-0812">Transmembrane</keyword>
<dbReference type="STRING" id="1548547.BA177_16155"/>
<protein>
    <recommendedName>
        <fullName evidence="4">Outer membrane protein OmpA-like transmembrane domain-containing protein</fullName>
    </recommendedName>
</protein>
<dbReference type="SUPFAM" id="SSF56925">
    <property type="entry name" value="OMPA-like"/>
    <property type="match status" value="1"/>
</dbReference>
<evidence type="ECO:0000313" key="6">
    <source>
        <dbReference type="Proteomes" id="UP000092695"/>
    </source>
</evidence>
<evidence type="ECO:0000256" key="1">
    <source>
        <dbReference type="ARBA" id="ARBA00005710"/>
    </source>
</evidence>
<dbReference type="InterPro" id="IPR000498">
    <property type="entry name" value="OmpA-like_TM_dom"/>
</dbReference>
<reference evidence="5 6" key="1">
    <citation type="submission" date="2016-06" db="EMBL/GenBank/DDBJ databases">
        <title>Complete genome sequence of a deep-branching marine Gamma Proteobacterium Woeseia oceani type strain XK5.</title>
        <authorList>
            <person name="Mu D."/>
            <person name="Du Z."/>
        </authorList>
    </citation>
    <scope>NUCLEOTIDE SEQUENCE [LARGE SCALE GENOMIC DNA]</scope>
    <source>
        <strain evidence="5 6">XK5</strain>
    </source>
</reference>
<dbReference type="EMBL" id="CP016268">
    <property type="protein sequence ID" value="ANO52513.1"/>
    <property type="molecule type" value="Genomic_DNA"/>
</dbReference>
<dbReference type="Proteomes" id="UP000092695">
    <property type="component" value="Chromosome"/>
</dbReference>
<dbReference type="InterPro" id="IPR011250">
    <property type="entry name" value="OMP/PagP_B-barrel"/>
</dbReference>
<dbReference type="Pfam" id="PF01389">
    <property type="entry name" value="OmpA_membrane"/>
    <property type="match status" value="1"/>
</dbReference>